<keyword evidence="3" id="KW-1185">Reference proteome</keyword>
<dbReference type="SUPFAM" id="SSF47413">
    <property type="entry name" value="lambda repressor-like DNA-binding domains"/>
    <property type="match status" value="1"/>
</dbReference>
<protein>
    <submittedName>
        <fullName evidence="2">SOS-response transcriptional repressor LexA</fullName>
    </submittedName>
</protein>
<dbReference type="CDD" id="cd00093">
    <property type="entry name" value="HTH_XRE"/>
    <property type="match status" value="1"/>
</dbReference>
<proteinExistence type="predicted"/>
<dbReference type="CDD" id="cd06462">
    <property type="entry name" value="Peptidase_S24_S26"/>
    <property type="match status" value="1"/>
</dbReference>
<dbReference type="InterPro" id="IPR036286">
    <property type="entry name" value="LexA/Signal_pep-like_sf"/>
</dbReference>
<dbReference type="InterPro" id="IPR001387">
    <property type="entry name" value="Cro/C1-type_HTH"/>
</dbReference>
<accession>A0A7W8XVW1</accession>
<dbReference type="InterPro" id="IPR015927">
    <property type="entry name" value="Peptidase_S24_S26A/B/C"/>
</dbReference>
<evidence type="ECO:0000313" key="3">
    <source>
        <dbReference type="Proteomes" id="UP000549882"/>
    </source>
</evidence>
<dbReference type="GO" id="GO:0003677">
    <property type="term" value="F:DNA binding"/>
    <property type="evidence" value="ECO:0007669"/>
    <property type="project" value="InterPro"/>
</dbReference>
<dbReference type="Gene3D" id="2.10.109.10">
    <property type="entry name" value="Umud Fragment, subunit A"/>
    <property type="match status" value="1"/>
</dbReference>
<evidence type="ECO:0000259" key="1">
    <source>
        <dbReference type="Pfam" id="PF00717"/>
    </source>
</evidence>
<feature type="domain" description="Peptidase S24/S26A/S26B/S26C" evidence="1">
    <location>
        <begin position="93"/>
        <end position="182"/>
    </location>
</feature>
<dbReference type="SUPFAM" id="SSF51306">
    <property type="entry name" value="LexA/Signal peptidase"/>
    <property type="match status" value="1"/>
</dbReference>
<name>A0A7W8XVW1_9HYPH</name>
<comment type="caution">
    <text evidence="2">The sequence shown here is derived from an EMBL/GenBank/DDBJ whole genome shotgun (WGS) entry which is preliminary data.</text>
</comment>
<sequence length="215" mass="24005">MIQRQEQFEREQRAARLREAQEKSGLGGYRKLAQRFGWNENTVKGHLQGKSSFGTVAGKQYAKAFGVSFQWLYHGTGNPDDIDIEPASIIDVPLISMISAGHLAGHEGITDFSEFPTVSALDLPEGDWIALRVEGDSMNKISPPESIIFANRRDKRLVHNACYIIADEQGNATYKRFRSDQEPPFQPASYLDIPPPTLTGTITVIGRVRRSVIDM</sequence>
<dbReference type="RefSeq" id="WP_107108828.1">
    <property type="nucleotide sequence ID" value="NZ_JACHBI010000012.1"/>
</dbReference>
<dbReference type="AlphaFoldDB" id="A0A7W8XVW1"/>
<dbReference type="EMBL" id="JACHBI010000012">
    <property type="protein sequence ID" value="MBB5576360.1"/>
    <property type="molecule type" value="Genomic_DNA"/>
</dbReference>
<organism evidence="2 3">
    <name type="scientific">Rhizobium paranaense</name>
    <dbReference type="NCBI Taxonomy" id="1650438"/>
    <lineage>
        <taxon>Bacteria</taxon>
        <taxon>Pseudomonadati</taxon>
        <taxon>Pseudomonadota</taxon>
        <taxon>Alphaproteobacteria</taxon>
        <taxon>Hyphomicrobiales</taxon>
        <taxon>Rhizobiaceae</taxon>
        <taxon>Rhizobium/Agrobacterium group</taxon>
        <taxon>Rhizobium</taxon>
    </lineage>
</organism>
<dbReference type="InterPro" id="IPR010982">
    <property type="entry name" value="Lambda_DNA-bd_dom_sf"/>
</dbReference>
<dbReference type="Gene3D" id="1.10.260.40">
    <property type="entry name" value="lambda repressor-like DNA-binding domains"/>
    <property type="match status" value="1"/>
</dbReference>
<reference evidence="2 3" key="1">
    <citation type="submission" date="2020-08" db="EMBL/GenBank/DDBJ databases">
        <title>Genomic Encyclopedia of Type Strains, Phase IV (KMG-V): Genome sequencing to study the core and pangenomes of soil and plant-associated prokaryotes.</title>
        <authorList>
            <person name="Whitman W."/>
        </authorList>
    </citation>
    <scope>NUCLEOTIDE SEQUENCE [LARGE SCALE GENOMIC DNA]</scope>
    <source>
        <strain evidence="2 3">SEMIA 4064</strain>
    </source>
</reference>
<evidence type="ECO:0000313" key="2">
    <source>
        <dbReference type="EMBL" id="MBB5576360.1"/>
    </source>
</evidence>
<gene>
    <name evidence="2" type="ORF">GGD50_005003</name>
</gene>
<dbReference type="Proteomes" id="UP000549882">
    <property type="component" value="Unassembled WGS sequence"/>
</dbReference>
<dbReference type="Pfam" id="PF00717">
    <property type="entry name" value="Peptidase_S24"/>
    <property type="match status" value="1"/>
</dbReference>